<keyword evidence="2" id="KW-1185">Reference proteome</keyword>
<dbReference type="Proteomes" id="UP001383192">
    <property type="component" value="Unassembled WGS sequence"/>
</dbReference>
<reference evidence="1 2" key="1">
    <citation type="submission" date="2024-01" db="EMBL/GenBank/DDBJ databases">
        <title>A draft genome for a cacao thread blight-causing isolate of Paramarasmius palmivorus.</title>
        <authorList>
            <person name="Baruah I.K."/>
            <person name="Bukari Y."/>
            <person name="Amoako-Attah I."/>
            <person name="Meinhardt L.W."/>
            <person name="Bailey B.A."/>
            <person name="Cohen S.P."/>
        </authorList>
    </citation>
    <scope>NUCLEOTIDE SEQUENCE [LARGE SCALE GENOMIC DNA]</scope>
    <source>
        <strain evidence="1 2">GH-12</strain>
    </source>
</reference>
<evidence type="ECO:0000313" key="2">
    <source>
        <dbReference type="Proteomes" id="UP001383192"/>
    </source>
</evidence>
<proteinExistence type="predicted"/>
<comment type="caution">
    <text evidence="1">The sequence shown here is derived from an EMBL/GenBank/DDBJ whole genome shotgun (WGS) entry which is preliminary data.</text>
</comment>
<protein>
    <submittedName>
        <fullName evidence="1">Uncharacterized protein</fullName>
    </submittedName>
</protein>
<dbReference type="AlphaFoldDB" id="A0AAW0AX19"/>
<accession>A0AAW0AX19</accession>
<evidence type="ECO:0000313" key="1">
    <source>
        <dbReference type="EMBL" id="KAK7017124.1"/>
    </source>
</evidence>
<name>A0AAW0AX19_9AGAR</name>
<organism evidence="1 2">
    <name type="scientific">Paramarasmius palmivorus</name>
    <dbReference type="NCBI Taxonomy" id="297713"/>
    <lineage>
        <taxon>Eukaryota</taxon>
        <taxon>Fungi</taxon>
        <taxon>Dikarya</taxon>
        <taxon>Basidiomycota</taxon>
        <taxon>Agaricomycotina</taxon>
        <taxon>Agaricomycetes</taxon>
        <taxon>Agaricomycetidae</taxon>
        <taxon>Agaricales</taxon>
        <taxon>Marasmiineae</taxon>
        <taxon>Marasmiaceae</taxon>
        <taxon>Paramarasmius</taxon>
    </lineage>
</organism>
<dbReference type="EMBL" id="JAYKXP010000257">
    <property type="protein sequence ID" value="KAK7017124.1"/>
    <property type="molecule type" value="Genomic_DNA"/>
</dbReference>
<gene>
    <name evidence="1" type="ORF">VNI00_018665</name>
</gene>
<sequence>MDDPRERLNVLLEPCKARDRPDRLLAIDTLFDVYDATITWNIRYLPEIIERAIVDQQIINSATVRDDRKDNLKADPKSQSHRTTIMDTIVVSRVHSFSTALPLELMQEIMGLYLDIADRGSVTNALLVHSSITVGLYRKLYSRVSVRTFRALLSLYWAFQNNPHLASYTIRLNFFPPITLGQRRSAILRSEGMASLETRGPWEIAPVMAVANSVRFLALGPAVLHADYIYLIRTTRFPSVEILRAPYSAVLNPSATTSLHSDMRSMQSSSLFHARPSLRNLRVENVVESWTGLVSLHIQLSVAEVLNPSLPSAKLHHLQHLQQLSISFSNSSAIYYVGYLEKFEMMKGLEVLLVIIDKEWRKHAPLKAPYPTSLYNYDRRLIFATGNRPYFRSGSGWIEGEEHLKELICNVREGKIWSRVWQDAKNMVEAKERKLNQNTAISYKF</sequence>